<dbReference type="Proteomes" id="UP001461341">
    <property type="component" value="Chromosome"/>
</dbReference>
<dbReference type="Gene3D" id="3.40.50.2300">
    <property type="match status" value="2"/>
</dbReference>
<evidence type="ECO:0000313" key="6">
    <source>
        <dbReference type="EMBL" id="WZL76590.1"/>
    </source>
</evidence>
<dbReference type="Pfam" id="PF00532">
    <property type="entry name" value="Peripla_BP_1"/>
    <property type="match status" value="1"/>
</dbReference>
<dbReference type="PROSITE" id="PS00356">
    <property type="entry name" value="HTH_LACI_1"/>
    <property type="match status" value="1"/>
</dbReference>
<dbReference type="RefSeq" id="WP_369018754.1">
    <property type="nucleotide sequence ID" value="NZ_CP121689.1"/>
</dbReference>
<dbReference type="PRINTS" id="PR00036">
    <property type="entry name" value="HTHLACI"/>
</dbReference>
<dbReference type="GO" id="GO:0003677">
    <property type="term" value="F:DNA binding"/>
    <property type="evidence" value="ECO:0007669"/>
    <property type="project" value="UniProtKB-KW"/>
</dbReference>
<dbReference type="CDD" id="cd06267">
    <property type="entry name" value="PBP1_LacI_sugar_binding-like"/>
    <property type="match status" value="1"/>
</dbReference>
<name>A0ABZ2YC58_9BACT</name>
<dbReference type="PANTHER" id="PTHR30146">
    <property type="entry name" value="LACI-RELATED TRANSCRIPTIONAL REPRESSOR"/>
    <property type="match status" value="1"/>
</dbReference>
<feature type="domain" description="HTH lacI-type" evidence="4">
    <location>
        <begin position="9"/>
        <end position="63"/>
    </location>
</feature>
<accession>A0ABZ2YC58</accession>
<dbReference type="PROSITE" id="PS50943">
    <property type="entry name" value="HTH_CROC1"/>
    <property type="match status" value="1"/>
</dbReference>
<dbReference type="InterPro" id="IPR010982">
    <property type="entry name" value="Lambda_DNA-bd_dom_sf"/>
</dbReference>
<dbReference type="Pfam" id="PF00356">
    <property type="entry name" value="LacI"/>
    <property type="match status" value="1"/>
</dbReference>
<dbReference type="PANTHER" id="PTHR30146:SF109">
    <property type="entry name" value="HTH-TYPE TRANSCRIPTIONAL REGULATOR GALS"/>
    <property type="match status" value="1"/>
</dbReference>
<keyword evidence="7" id="KW-1185">Reference proteome</keyword>
<dbReference type="PROSITE" id="PS50932">
    <property type="entry name" value="HTH_LACI_2"/>
    <property type="match status" value="1"/>
</dbReference>
<dbReference type="CDD" id="cd01392">
    <property type="entry name" value="HTH_LacI"/>
    <property type="match status" value="1"/>
</dbReference>
<evidence type="ECO:0000256" key="2">
    <source>
        <dbReference type="ARBA" id="ARBA00023125"/>
    </source>
</evidence>
<keyword evidence="2 6" id="KW-0238">DNA-binding</keyword>
<keyword evidence="1" id="KW-0805">Transcription regulation</keyword>
<feature type="domain" description="HTH cro/C1-type" evidence="5">
    <location>
        <begin position="4"/>
        <end position="31"/>
    </location>
</feature>
<gene>
    <name evidence="6" type="ORF">QBE54_02330</name>
</gene>
<dbReference type="InterPro" id="IPR028082">
    <property type="entry name" value="Peripla_BP_I"/>
</dbReference>
<dbReference type="Gene3D" id="1.10.260.40">
    <property type="entry name" value="lambda repressor-like DNA-binding domains"/>
    <property type="match status" value="1"/>
</dbReference>
<sequence>MSGRQKKSLTINDIAQKAGVSKATVSRVLNNPEKVAPRTRERVLSVIRATNYRPNPMARALNIRKTGIIGVVVSDITNPFYAVMVKSIEEVCRAHQYYIFLCSTDGRKEEEEFYVRSLIDKKVDGIILAATQMDSDNIHLLQELKEADIPFVFVSRLPQERELYDYVMVDNVQGGYVATKYLISLGHEKIAYLGGRWSTSSNFDRFEGYKKALMESGLPVHEEYLFCGEFRMEGGYQEGIKMLSLRENRPTAVFCANDNMAIGLIEACREHGVEVPQEISVIGFDDIPLSAIKSIQLTTISQSIPELGALSGKILIDKILDPQKKGLRQQIVFPPKLVIRKTCAPPQNRKE</sequence>
<dbReference type="InterPro" id="IPR000843">
    <property type="entry name" value="HTH_LacI"/>
</dbReference>
<evidence type="ECO:0000256" key="1">
    <source>
        <dbReference type="ARBA" id="ARBA00023015"/>
    </source>
</evidence>
<dbReference type="SUPFAM" id="SSF53822">
    <property type="entry name" value="Periplasmic binding protein-like I"/>
    <property type="match status" value="1"/>
</dbReference>
<reference evidence="6 7" key="1">
    <citation type="submission" date="2023-03" db="EMBL/GenBank/DDBJ databases">
        <title>Novel Species.</title>
        <authorList>
            <person name="Ma S."/>
        </authorList>
    </citation>
    <scope>NUCLEOTIDE SEQUENCE [LARGE SCALE GENOMIC DNA]</scope>
    <source>
        <strain evidence="6 7">B11</strain>
    </source>
</reference>
<dbReference type="EMBL" id="CP121689">
    <property type="protein sequence ID" value="WZL76590.1"/>
    <property type="molecule type" value="Genomic_DNA"/>
</dbReference>
<proteinExistence type="predicted"/>
<organism evidence="6 7">
    <name type="scientific">Thermatribacter velox</name>
    <dbReference type="NCBI Taxonomy" id="3039681"/>
    <lineage>
        <taxon>Bacteria</taxon>
        <taxon>Pseudomonadati</taxon>
        <taxon>Atribacterota</taxon>
        <taxon>Atribacteria</taxon>
        <taxon>Atribacterales</taxon>
        <taxon>Thermatribacteraceae</taxon>
        <taxon>Thermatribacter</taxon>
    </lineage>
</organism>
<evidence type="ECO:0000256" key="3">
    <source>
        <dbReference type="ARBA" id="ARBA00023163"/>
    </source>
</evidence>
<dbReference type="InterPro" id="IPR001387">
    <property type="entry name" value="Cro/C1-type_HTH"/>
</dbReference>
<protein>
    <submittedName>
        <fullName evidence="6">LacI family DNA-binding transcriptional regulator</fullName>
    </submittedName>
</protein>
<dbReference type="SUPFAM" id="SSF47413">
    <property type="entry name" value="lambda repressor-like DNA-binding domains"/>
    <property type="match status" value="1"/>
</dbReference>
<evidence type="ECO:0000313" key="7">
    <source>
        <dbReference type="Proteomes" id="UP001461341"/>
    </source>
</evidence>
<evidence type="ECO:0000259" key="4">
    <source>
        <dbReference type="PROSITE" id="PS50932"/>
    </source>
</evidence>
<dbReference type="SMART" id="SM00354">
    <property type="entry name" value="HTH_LACI"/>
    <property type="match status" value="1"/>
</dbReference>
<keyword evidence="3" id="KW-0804">Transcription</keyword>
<evidence type="ECO:0000259" key="5">
    <source>
        <dbReference type="PROSITE" id="PS50943"/>
    </source>
</evidence>
<dbReference type="InterPro" id="IPR001761">
    <property type="entry name" value="Peripla_BP/Lac1_sug-bd_dom"/>
</dbReference>